<proteinExistence type="inferred from homology"/>
<dbReference type="Proteomes" id="UP001139451">
    <property type="component" value="Unassembled WGS sequence"/>
</dbReference>
<dbReference type="PANTHER" id="PTHR11645">
    <property type="entry name" value="PYRROLINE-5-CARBOXYLATE REDUCTASE"/>
    <property type="match status" value="1"/>
</dbReference>
<dbReference type="EMBL" id="JAMLDX010000003">
    <property type="protein sequence ID" value="MCP3729975.1"/>
    <property type="molecule type" value="Genomic_DNA"/>
</dbReference>
<dbReference type="Pfam" id="PF14748">
    <property type="entry name" value="P5CR_dimer"/>
    <property type="match status" value="1"/>
</dbReference>
<dbReference type="Gene3D" id="3.40.50.720">
    <property type="entry name" value="NAD(P)-binding Rossmann-like Domain"/>
    <property type="match status" value="1"/>
</dbReference>
<reference evidence="5" key="1">
    <citation type="submission" date="2022-05" db="EMBL/GenBank/DDBJ databases">
        <title>Sphingomonas sp. strain MG17 Genome sequencing and assembly.</title>
        <authorList>
            <person name="Kim I."/>
        </authorList>
    </citation>
    <scope>NUCLEOTIDE SEQUENCE</scope>
    <source>
        <strain evidence="5">MG17</strain>
    </source>
</reference>
<comment type="similarity">
    <text evidence="1">Belongs to the pyrroline-5-carboxylate reductase family.</text>
</comment>
<accession>A0A9X2HQ75</accession>
<evidence type="ECO:0000259" key="3">
    <source>
        <dbReference type="Pfam" id="PF03807"/>
    </source>
</evidence>
<dbReference type="AlphaFoldDB" id="A0A9X2HQ75"/>
<feature type="binding site" evidence="2">
    <location>
        <begin position="67"/>
        <end position="70"/>
    </location>
    <ligand>
        <name>NADP(+)</name>
        <dbReference type="ChEBI" id="CHEBI:58349"/>
    </ligand>
</feature>
<dbReference type="GO" id="GO:0004735">
    <property type="term" value="F:pyrroline-5-carboxylate reductase activity"/>
    <property type="evidence" value="ECO:0007669"/>
    <property type="project" value="InterPro"/>
</dbReference>
<dbReference type="RefSeq" id="WP_254292089.1">
    <property type="nucleotide sequence ID" value="NZ_JAMLDX010000003.1"/>
</dbReference>
<name>A0A9X2HQ75_9SPHN</name>
<comment type="caution">
    <text evidence="5">The sequence shown here is derived from an EMBL/GenBank/DDBJ whole genome shotgun (WGS) entry which is preliminary data.</text>
</comment>
<organism evidence="5 6">
    <name type="scientific">Sphingomonas tagetis</name>
    <dbReference type="NCBI Taxonomy" id="2949092"/>
    <lineage>
        <taxon>Bacteria</taxon>
        <taxon>Pseudomonadati</taxon>
        <taxon>Pseudomonadota</taxon>
        <taxon>Alphaproteobacteria</taxon>
        <taxon>Sphingomonadales</taxon>
        <taxon>Sphingomonadaceae</taxon>
        <taxon>Sphingomonas</taxon>
    </lineage>
</organism>
<dbReference type="Pfam" id="PF03807">
    <property type="entry name" value="F420_oxidored"/>
    <property type="match status" value="1"/>
</dbReference>
<evidence type="ECO:0000259" key="4">
    <source>
        <dbReference type="Pfam" id="PF14748"/>
    </source>
</evidence>
<dbReference type="InterPro" id="IPR028939">
    <property type="entry name" value="P5C_Rdtase_cat_N"/>
</dbReference>
<sequence length="251" mass="26282">MRIGFVGTGTITAAIVDGLRTAGNDTPILLSPRSADIGAALAARHADVRVADSNQAVLDGSDLVVLAVRPQVADEVLPALRFRPDHHVLSVIATVSLDHLRGIVAPATRITRAVPLPAVALRQGPTAIYPPNAEVQALFDQLGTAVVLADEAAFDIFTAATATMASYFAFAATVTVWMTQRGVQAEQARTFVGQMLGGLAVTGPGVDFDQLADEHQTRGGLNEQVVRAVTSDGRFTQLDAALDGILARLRG</sequence>
<dbReference type="PANTHER" id="PTHR11645:SF13">
    <property type="entry name" value="PYRROLINE-5-CARBOXYLATE REDUCTASE CATALYTIC N-TERMINAL DOMAIN-CONTAINING PROTEIN"/>
    <property type="match status" value="1"/>
</dbReference>
<evidence type="ECO:0000313" key="5">
    <source>
        <dbReference type="EMBL" id="MCP3729975.1"/>
    </source>
</evidence>
<protein>
    <submittedName>
        <fullName evidence="5">Pyrroline-5-carboxylate reductase</fullName>
    </submittedName>
</protein>
<dbReference type="InterPro" id="IPR000304">
    <property type="entry name" value="Pyrroline-COOH_reductase"/>
</dbReference>
<dbReference type="InterPro" id="IPR029036">
    <property type="entry name" value="P5CR_dimer"/>
</dbReference>
<evidence type="ECO:0000313" key="6">
    <source>
        <dbReference type="Proteomes" id="UP001139451"/>
    </source>
</evidence>
<feature type="domain" description="Pyrroline-5-carboxylate reductase catalytic N-terminal" evidence="3">
    <location>
        <begin position="2"/>
        <end position="93"/>
    </location>
</feature>
<gene>
    <name evidence="5" type="ORF">M9978_05990</name>
</gene>
<keyword evidence="6" id="KW-1185">Reference proteome</keyword>
<keyword evidence="2" id="KW-0521">NADP</keyword>
<evidence type="ECO:0000256" key="2">
    <source>
        <dbReference type="PIRSR" id="PIRSR000193-1"/>
    </source>
</evidence>
<feature type="binding site" evidence="2">
    <location>
        <position position="54"/>
    </location>
    <ligand>
        <name>NADPH</name>
        <dbReference type="ChEBI" id="CHEBI:57783"/>
    </ligand>
</feature>
<dbReference type="GO" id="GO:0055129">
    <property type="term" value="P:L-proline biosynthetic process"/>
    <property type="evidence" value="ECO:0007669"/>
    <property type="project" value="TreeGrafter"/>
</dbReference>
<dbReference type="NCBIfam" id="NF005063">
    <property type="entry name" value="PRK06476.1"/>
    <property type="match status" value="1"/>
</dbReference>
<dbReference type="PIRSF" id="PIRSF000193">
    <property type="entry name" value="Pyrrol-5-carb_rd"/>
    <property type="match status" value="1"/>
</dbReference>
<dbReference type="SUPFAM" id="SSF51735">
    <property type="entry name" value="NAD(P)-binding Rossmann-fold domains"/>
    <property type="match status" value="1"/>
</dbReference>
<evidence type="ECO:0000256" key="1">
    <source>
        <dbReference type="ARBA" id="ARBA00005525"/>
    </source>
</evidence>
<dbReference type="InterPro" id="IPR036291">
    <property type="entry name" value="NAD(P)-bd_dom_sf"/>
</dbReference>
<feature type="domain" description="Pyrroline-5-carboxylate reductase dimerisation" evidence="4">
    <location>
        <begin position="151"/>
        <end position="243"/>
    </location>
</feature>